<reference evidence="1" key="2">
    <citation type="journal article" date="2020" name="Nat. Commun.">
        <title>Large-scale genome sequencing of mycorrhizal fungi provides insights into the early evolution of symbiotic traits.</title>
        <authorList>
            <person name="Miyauchi S."/>
            <person name="Kiss E."/>
            <person name="Kuo A."/>
            <person name="Drula E."/>
            <person name="Kohler A."/>
            <person name="Sanchez-Garcia M."/>
            <person name="Morin E."/>
            <person name="Andreopoulos B."/>
            <person name="Barry K.W."/>
            <person name="Bonito G."/>
            <person name="Buee M."/>
            <person name="Carver A."/>
            <person name="Chen C."/>
            <person name="Cichocki N."/>
            <person name="Clum A."/>
            <person name="Culley D."/>
            <person name="Crous P.W."/>
            <person name="Fauchery L."/>
            <person name="Girlanda M."/>
            <person name="Hayes R.D."/>
            <person name="Keri Z."/>
            <person name="LaButti K."/>
            <person name="Lipzen A."/>
            <person name="Lombard V."/>
            <person name="Magnuson J."/>
            <person name="Maillard F."/>
            <person name="Murat C."/>
            <person name="Nolan M."/>
            <person name="Ohm R.A."/>
            <person name="Pangilinan J."/>
            <person name="Pereira M.F."/>
            <person name="Perotto S."/>
            <person name="Peter M."/>
            <person name="Pfister S."/>
            <person name="Riley R."/>
            <person name="Sitrit Y."/>
            <person name="Stielow J.B."/>
            <person name="Szollosi G."/>
            <person name="Zifcakova L."/>
            <person name="Stursova M."/>
            <person name="Spatafora J.W."/>
            <person name="Tedersoo L."/>
            <person name="Vaario L.M."/>
            <person name="Yamada A."/>
            <person name="Yan M."/>
            <person name="Wang P."/>
            <person name="Xu J."/>
            <person name="Bruns T."/>
            <person name="Baldrian P."/>
            <person name="Vilgalys R."/>
            <person name="Dunand C."/>
            <person name="Henrissat B."/>
            <person name="Grigoriev I.V."/>
            <person name="Hibbett D."/>
            <person name="Nagy L.G."/>
            <person name="Martin F.M."/>
        </authorList>
    </citation>
    <scope>NUCLEOTIDE SEQUENCE</scope>
    <source>
        <strain evidence="1">P2</strain>
    </source>
</reference>
<evidence type="ECO:0000313" key="1">
    <source>
        <dbReference type="EMBL" id="KAF9644628.1"/>
    </source>
</evidence>
<accession>A0ACB6Z5I8</accession>
<dbReference type="EMBL" id="MU118127">
    <property type="protein sequence ID" value="KAF9644628.1"/>
    <property type="molecule type" value="Genomic_DNA"/>
</dbReference>
<dbReference type="Proteomes" id="UP000886501">
    <property type="component" value="Unassembled WGS sequence"/>
</dbReference>
<proteinExistence type="predicted"/>
<name>A0ACB6Z5I8_THEGA</name>
<sequence>MDSHYSLQVPNSGGPSRGISHPVSVQPAPSISQPQSAQKWASHNIQSSQQQPHQVLDNNFPYDAYSHPAAVAYAAAHPRRTIRKFGPYLVLQTLGEGESGKVKLGLHMKLGEEVAMKLIRKGNVDTPARISKVKREIEILKILKHPNVVRIYDVLETDKYIAIILEYASSGELFDHILAHRYLKEEDACKLFCQLISGVWYIHQKKIVHRDLTLENLLLDRHKNVMIVDFGFANRFEYRVDELMQTRCGSPCYAAPELVISDDMYVGPAMDIWSCGVILYAMLAGYLPFDDDPANPGEDDINLLYEYIVNTPLSFPDYISAEARDLLSIMLVPDPKKRADIQIVMNHRWLRPGVGLFNRTLGDLEHAAMEQHRRKRSAYQRQMKAAATAAENQRMATEPADPDRPDIREESLPGTESLMVSGIGAQQQQHERNLSPTTSLSQVLWNSESDIERHVNEMDDRLENHILSDRERQKLFNELCKICSRHRVIPKSMHIPDCSEGSVEIECGGSANVSQSTYKGYHVAVKAFRVYITSDLDVIFSRFCREGVAWKHLRHLNILPLLGVTISEHQLAMVSLWMENGNINQFIEKDRHTNRTMLVRHSITPTGGRLISYS</sequence>
<keyword evidence="2" id="KW-1185">Reference proteome</keyword>
<reference evidence="1" key="1">
    <citation type="submission" date="2019-10" db="EMBL/GenBank/DDBJ databases">
        <authorList>
            <consortium name="DOE Joint Genome Institute"/>
            <person name="Kuo A."/>
            <person name="Miyauchi S."/>
            <person name="Kiss E."/>
            <person name="Drula E."/>
            <person name="Kohler A."/>
            <person name="Sanchez-Garcia M."/>
            <person name="Andreopoulos B."/>
            <person name="Barry K.W."/>
            <person name="Bonito G."/>
            <person name="Buee M."/>
            <person name="Carver A."/>
            <person name="Chen C."/>
            <person name="Cichocki N."/>
            <person name="Clum A."/>
            <person name="Culley D."/>
            <person name="Crous P.W."/>
            <person name="Fauchery L."/>
            <person name="Girlanda M."/>
            <person name="Hayes R."/>
            <person name="Keri Z."/>
            <person name="Labutti K."/>
            <person name="Lipzen A."/>
            <person name="Lombard V."/>
            <person name="Magnuson J."/>
            <person name="Maillard F."/>
            <person name="Morin E."/>
            <person name="Murat C."/>
            <person name="Nolan M."/>
            <person name="Ohm R."/>
            <person name="Pangilinan J."/>
            <person name="Pereira M."/>
            <person name="Perotto S."/>
            <person name="Peter M."/>
            <person name="Riley R."/>
            <person name="Sitrit Y."/>
            <person name="Stielow B."/>
            <person name="Szollosi G."/>
            <person name="Zifcakova L."/>
            <person name="Stursova M."/>
            <person name="Spatafora J.W."/>
            <person name="Tedersoo L."/>
            <person name="Vaario L.-M."/>
            <person name="Yamada A."/>
            <person name="Yan M."/>
            <person name="Wang P."/>
            <person name="Xu J."/>
            <person name="Bruns T."/>
            <person name="Baldrian P."/>
            <person name="Vilgalys R."/>
            <person name="Henrissat B."/>
            <person name="Grigoriev I.V."/>
            <person name="Hibbett D."/>
            <person name="Nagy L.G."/>
            <person name="Martin F.M."/>
        </authorList>
    </citation>
    <scope>NUCLEOTIDE SEQUENCE</scope>
    <source>
        <strain evidence="1">P2</strain>
    </source>
</reference>
<organism evidence="1 2">
    <name type="scientific">Thelephora ganbajun</name>
    <name type="common">Ganba fungus</name>
    <dbReference type="NCBI Taxonomy" id="370292"/>
    <lineage>
        <taxon>Eukaryota</taxon>
        <taxon>Fungi</taxon>
        <taxon>Dikarya</taxon>
        <taxon>Basidiomycota</taxon>
        <taxon>Agaricomycotina</taxon>
        <taxon>Agaricomycetes</taxon>
        <taxon>Thelephorales</taxon>
        <taxon>Thelephoraceae</taxon>
        <taxon>Thelephora</taxon>
    </lineage>
</organism>
<protein>
    <submittedName>
        <fullName evidence="1">Pkinase-domain-containing protein</fullName>
    </submittedName>
</protein>
<evidence type="ECO:0000313" key="2">
    <source>
        <dbReference type="Proteomes" id="UP000886501"/>
    </source>
</evidence>
<gene>
    <name evidence="1" type="ORF">BDM02DRAFT_3150080</name>
</gene>
<comment type="caution">
    <text evidence="1">The sequence shown here is derived from an EMBL/GenBank/DDBJ whole genome shotgun (WGS) entry which is preliminary data.</text>
</comment>